<reference evidence="1 2" key="1">
    <citation type="submission" date="2015-01" db="EMBL/GenBank/DDBJ databases">
        <title>Draft genome sequences of the supercritical CO2 tolerant bacteria Bacillus subterraneus MITOT1 and Bacillus cereus MIT0214.</title>
        <authorList>
            <person name="Peet K.C."/>
            <person name="Thompson J.R."/>
        </authorList>
    </citation>
    <scope>NUCLEOTIDE SEQUENCE [LARGE SCALE GENOMIC DNA]</scope>
    <source>
        <strain evidence="1 2">MITOT1</strain>
    </source>
</reference>
<dbReference type="AlphaFoldDB" id="A0A0D6ZCT9"/>
<sequence length="64" mass="7556">MHKGIFLHERCPYGRSFSKKHETYKILGVVISNSLYKSKTRLVFSNRFKEESLVFPLKKGLQPR</sequence>
<proteinExistence type="predicted"/>
<dbReference type="Proteomes" id="UP000032512">
    <property type="component" value="Unassembled WGS sequence"/>
</dbReference>
<keyword evidence="2" id="KW-1185">Reference proteome</keyword>
<organism evidence="1 2">
    <name type="scientific">Mesobacillus subterraneus</name>
    <dbReference type="NCBI Taxonomy" id="285983"/>
    <lineage>
        <taxon>Bacteria</taxon>
        <taxon>Bacillati</taxon>
        <taxon>Bacillota</taxon>
        <taxon>Bacilli</taxon>
        <taxon>Bacillales</taxon>
        <taxon>Bacillaceae</taxon>
        <taxon>Mesobacillus</taxon>
    </lineage>
</organism>
<dbReference type="EMBL" id="JXIQ01000019">
    <property type="protein sequence ID" value="KIY23347.1"/>
    <property type="molecule type" value="Genomic_DNA"/>
</dbReference>
<evidence type="ECO:0000313" key="2">
    <source>
        <dbReference type="Proteomes" id="UP000032512"/>
    </source>
</evidence>
<protein>
    <submittedName>
        <fullName evidence="1">Uncharacterized protein</fullName>
    </submittedName>
</protein>
<gene>
    <name evidence="1" type="ORF">UB32_03210</name>
</gene>
<accession>A0A0D6ZCT9</accession>
<dbReference type="PATRIC" id="fig|285983.3.peg.2575"/>
<comment type="caution">
    <text evidence="1">The sequence shown here is derived from an EMBL/GenBank/DDBJ whole genome shotgun (WGS) entry which is preliminary data.</text>
</comment>
<evidence type="ECO:0000313" key="1">
    <source>
        <dbReference type="EMBL" id="KIY23347.1"/>
    </source>
</evidence>
<name>A0A0D6ZCT9_9BACI</name>